<gene>
    <name evidence="2" type="ORF">CHRIB12_LOCUS18516</name>
</gene>
<reference evidence="2" key="1">
    <citation type="submission" date="2020-05" db="EMBL/GenBank/DDBJ databases">
        <authorList>
            <person name="Rincon C."/>
            <person name="Sanders R I."/>
            <person name="Robbins C."/>
            <person name="Chaturvedi A."/>
        </authorList>
    </citation>
    <scope>NUCLEOTIDE SEQUENCE</scope>
    <source>
        <strain evidence="2">CHB12</strain>
    </source>
</reference>
<accession>A0A915ZQW0</accession>
<evidence type="ECO:0000313" key="2">
    <source>
        <dbReference type="EMBL" id="CAB5383679.1"/>
    </source>
</evidence>
<keyword evidence="1" id="KW-1133">Transmembrane helix</keyword>
<evidence type="ECO:0000256" key="1">
    <source>
        <dbReference type="SAM" id="Phobius"/>
    </source>
</evidence>
<sequence>MNQDSFRHSILERWIYGFWFMDFGYMGFDFRLGFGYMGFDFWLGFGYMGSTFGWALDIWISFSSRAFGYIDFDFRFLGFR</sequence>
<feature type="transmembrane region" description="Helical" evidence="1">
    <location>
        <begin position="14"/>
        <end position="34"/>
    </location>
</feature>
<organism evidence="2 3">
    <name type="scientific">Rhizophagus irregularis</name>
    <dbReference type="NCBI Taxonomy" id="588596"/>
    <lineage>
        <taxon>Eukaryota</taxon>
        <taxon>Fungi</taxon>
        <taxon>Fungi incertae sedis</taxon>
        <taxon>Mucoromycota</taxon>
        <taxon>Glomeromycotina</taxon>
        <taxon>Glomeromycetes</taxon>
        <taxon>Glomerales</taxon>
        <taxon>Glomeraceae</taxon>
        <taxon>Rhizophagus</taxon>
    </lineage>
</organism>
<keyword evidence="1" id="KW-0472">Membrane</keyword>
<feature type="transmembrane region" description="Helical" evidence="1">
    <location>
        <begin position="41"/>
        <end position="62"/>
    </location>
</feature>
<protein>
    <submittedName>
        <fullName evidence="2">Uncharacterized protein</fullName>
    </submittedName>
</protein>
<proteinExistence type="predicted"/>
<name>A0A915ZQW0_9GLOM</name>
<dbReference type="AlphaFoldDB" id="A0A915ZQW0"/>
<keyword evidence="1" id="KW-0812">Transmembrane</keyword>
<dbReference type="OrthoDB" id="2423658at2759"/>
<evidence type="ECO:0000313" key="3">
    <source>
        <dbReference type="Proteomes" id="UP000684084"/>
    </source>
</evidence>
<dbReference type="Proteomes" id="UP000684084">
    <property type="component" value="Unassembled WGS sequence"/>
</dbReference>
<comment type="caution">
    <text evidence="2">The sequence shown here is derived from an EMBL/GenBank/DDBJ whole genome shotgun (WGS) entry which is preliminary data.</text>
</comment>
<dbReference type="EMBL" id="CAGKOT010000049">
    <property type="protein sequence ID" value="CAB5383679.1"/>
    <property type="molecule type" value="Genomic_DNA"/>
</dbReference>